<evidence type="ECO:0000313" key="1">
    <source>
        <dbReference type="EMBL" id="KKN05534.1"/>
    </source>
</evidence>
<accession>A0A0F9MI07</accession>
<reference evidence="1" key="1">
    <citation type="journal article" date="2015" name="Nature">
        <title>Complex archaea that bridge the gap between prokaryotes and eukaryotes.</title>
        <authorList>
            <person name="Spang A."/>
            <person name="Saw J.H."/>
            <person name="Jorgensen S.L."/>
            <person name="Zaremba-Niedzwiedzka K."/>
            <person name="Martijn J."/>
            <person name="Lind A.E."/>
            <person name="van Eijk R."/>
            <person name="Schleper C."/>
            <person name="Guy L."/>
            <person name="Ettema T.J."/>
        </authorList>
    </citation>
    <scope>NUCLEOTIDE SEQUENCE</scope>
</reference>
<gene>
    <name evidence="1" type="ORF">LCGC14_1086420</name>
</gene>
<protein>
    <submittedName>
        <fullName evidence="1">Uncharacterized protein</fullName>
    </submittedName>
</protein>
<dbReference type="EMBL" id="LAZR01004792">
    <property type="protein sequence ID" value="KKN05534.1"/>
    <property type="molecule type" value="Genomic_DNA"/>
</dbReference>
<proteinExistence type="predicted"/>
<organism evidence="1">
    <name type="scientific">marine sediment metagenome</name>
    <dbReference type="NCBI Taxonomy" id="412755"/>
    <lineage>
        <taxon>unclassified sequences</taxon>
        <taxon>metagenomes</taxon>
        <taxon>ecological metagenomes</taxon>
    </lineage>
</organism>
<name>A0A0F9MI07_9ZZZZ</name>
<comment type="caution">
    <text evidence="1">The sequence shown here is derived from an EMBL/GenBank/DDBJ whole genome shotgun (WGS) entry which is preliminary data.</text>
</comment>
<dbReference type="AlphaFoldDB" id="A0A0F9MI07"/>
<sequence>MFKKVLNLITGGSKLKNKKTTLPGIMAILGAMVAAYDQGGVDALVCALVATGLGLIFGRDGGV</sequence>